<proteinExistence type="predicted"/>
<dbReference type="RefSeq" id="WP_103430898.1">
    <property type="nucleotide sequence ID" value="NZ_PPXF01000037.1"/>
</dbReference>
<dbReference type="EMBL" id="PPXF01000037">
    <property type="protein sequence ID" value="POH66440.1"/>
    <property type="molecule type" value="Genomic_DNA"/>
</dbReference>
<feature type="transmembrane region" description="Helical" evidence="1">
    <location>
        <begin position="118"/>
        <end position="137"/>
    </location>
</feature>
<comment type="caution">
    <text evidence="2">The sequence shown here is derived from an EMBL/GenBank/DDBJ whole genome shotgun (WGS) entry which is preliminary data.</text>
</comment>
<keyword evidence="1" id="KW-0812">Transmembrane</keyword>
<dbReference type="OrthoDB" id="1524823at2"/>
<keyword evidence="1" id="KW-0472">Membrane</keyword>
<sequence>MSAGSTAARRLFTRRRTAGAVALGFLVVVLFQISLMLGAPFGAAALGGANAGTLPAELRMVSAVSAVIWVIAAVIVLARGGFGMRVPPALSRWGTWALVGYLALGVLMNLASSSPWERFGWAPFTAVLFGLTLLLALSEREGPPAGPTGVPR</sequence>
<evidence type="ECO:0000313" key="2">
    <source>
        <dbReference type="EMBL" id="POH66440.1"/>
    </source>
</evidence>
<gene>
    <name evidence="2" type="ORF">C3B59_08445</name>
</gene>
<evidence type="ECO:0000313" key="3">
    <source>
        <dbReference type="Proteomes" id="UP000237104"/>
    </source>
</evidence>
<dbReference type="Proteomes" id="UP000237104">
    <property type="component" value="Unassembled WGS sequence"/>
</dbReference>
<keyword evidence="1" id="KW-1133">Transmembrane helix</keyword>
<feature type="transmembrane region" description="Helical" evidence="1">
    <location>
        <begin position="93"/>
        <end position="112"/>
    </location>
</feature>
<evidence type="ECO:0000256" key="1">
    <source>
        <dbReference type="SAM" id="Phobius"/>
    </source>
</evidence>
<name>A0A2S3ZGC6_9MICO</name>
<feature type="transmembrane region" description="Helical" evidence="1">
    <location>
        <begin position="61"/>
        <end position="81"/>
    </location>
</feature>
<protein>
    <submittedName>
        <fullName evidence="2">Uncharacterized protein</fullName>
    </submittedName>
</protein>
<organism evidence="2 3">
    <name type="scientific">Cryobacterium zongtaii</name>
    <dbReference type="NCBI Taxonomy" id="1259217"/>
    <lineage>
        <taxon>Bacteria</taxon>
        <taxon>Bacillati</taxon>
        <taxon>Actinomycetota</taxon>
        <taxon>Actinomycetes</taxon>
        <taxon>Micrococcales</taxon>
        <taxon>Microbacteriaceae</taxon>
        <taxon>Cryobacterium</taxon>
    </lineage>
</organism>
<dbReference type="AlphaFoldDB" id="A0A2S3ZGC6"/>
<reference evidence="2 3" key="1">
    <citation type="submission" date="2018-01" db="EMBL/GenBank/DDBJ databases">
        <title>Cryobacterium sp. nov., from glaciers in China.</title>
        <authorList>
            <person name="Liu Q."/>
            <person name="Xin Y.-H."/>
        </authorList>
    </citation>
    <scope>NUCLEOTIDE SEQUENCE [LARGE SCALE GENOMIC DNA]</scope>
    <source>
        <strain evidence="2 3">TMB1-8</strain>
    </source>
</reference>
<accession>A0A2S3ZGC6</accession>